<name>A0A133ZF68_9FIRM</name>
<comment type="caution">
    <text evidence="1">The sequence shown here is derived from an EMBL/GenBank/DDBJ whole genome shotgun (WGS) entry which is preliminary data.</text>
</comment>
<organism evidence="1 2">
    <name type="scientific">Lachnoanaerobaculum saburreum</name>
    <dbReference type="NCBI Taxonomy" id="467210"/>
    <lineage>
        <taxon>Bacteria</taxon>
        <taxon>Bacillati</taxon>
        <taxon>Bacillota</taxon>
        <taxon>Clostridia</taxon>
        <taxon>Lachnospirales</taxon>
        <taxon>Lachnospiraceae</taxon>
        <taxon>Lachnoanaerobaculum</taxon>
    </lineage>
</organism>
<reference evidence="2" key="1">
    <citation type="submission" date="2016-01" db="EMBL/GenBank/DDBJ databases">
        <authorList>
            <person name="Mitreva M."/>
            <person name="Pepin K.H."/>
            <person name="Mihindukulasuriya K.A."/>
            <person name="Fulton R."/>
            <person name="Fronick C."/>
            <person name="O'Laughlin M."/>
            <person name="Miner T."/>
            <person name="Herter B."/>
            <person name="Rosa B.A."/>
            <person name="Cordes M."/>
            <person name="Tomlinson C."/>
            <person name="Wollam A."/>
            <person name="Palsikar V.B."/>
            <person name="Mardis E.R."/>
            <person name="Wilson R.K."/>
        </authorList>
    </citation>
    <scope>NUCLEOTIDE SEQUENCE [LARGE SCALE GENOMIC DNA]</scope>
    <source>
        <strain evidence="2">DNF00896</strain>
    </source>
</reference>
<dbReference type="OrthoDB" id="95423at2"/>
<dbReference type="RefSeq" id="WP_060931984.1">
    <property type="nucleotide sequence ID" value="NZ_KQ959845.1"/>
</dbReference>
<evidence type="ECO:0008006" key="3">
    <source>
        <dbReference type="Google" id="ProtNLM"/>
    </source>
</evidence>
<dbReference type="Gene3D" id="2.30.110.50">
    <property type="match status" value="1"/>
</dbReference>
<dbReference type="SUPFAM" id="SSF69279">
    <property type="entry name" value="Phage tail proteins"/>
    <property type="match status" value="1"/>
</dbReference>
<dbReference type="STRING" id="467210.HMPREF1866_02411"/>
<accession>A0A133ZF68</accession>
<protein>
    <recommendedName>
        <fullName evidence="3">Gp5/Type VI secretion system Vgr protein OB-fold domain-containing protein</fullName>
    </recommendedName>
</protein>
<dbReference type="Proteomes" id="UP000070394">
    <property type="component" value="Unassembled WGS sequence"/>
</dbReference>
<proteinExistence type="predicted"/>
<dbReference type="EMBL" id="LSDA01000135">
    <property type="protein sequence ID" value="KXB54075.1"/>
    <property type="molecule type" value="Genomic_DNA"/>
</dbReference>
<keyword evidence="2" id="KW-1185">Reference proteome</keyword>
<dbReference type="AlphaFoldDB" id="A0A133ZF68"/>
<sequence>MAYSLDEIFIESIFEVKDIYDVSFKVKPNMHPVLMIECSVKENQNVENIVRNLYEKKLTLFTYIGEQRKSLFTGIVKDCKLVYNNKINTLKIKAVGYTVMLDKEKHTRIFQDEELTYKEILNYVMPERLGKIIFNKEDMKVGKLLFQYNETDWQFIKRLSGIGKSILIPLFYEDGVRLSYGLPRSAKEIELKEDFYASGNHIQDKAKDYNIEGIYHMFYSDEDYELGTVVKNRGLRFVICEKEVQTVEATLKFYYKVCKEENIKSKVLYNEGIRGLVMSAEVTDVEAEDIFVKFSIDSGLEKKRYRLEWLPITGNVMYCMPEIGTNVKVYFGDRDESKNVFAIECENMSKFPNEIKGIVTKDGKTLHIKDNGVELKADNKVNISGKNLTFSSPDSLIMSARKKVKIKSDMMEINADKDISIQKK</sequence>
<evidence type="ECO:0000313" key="1">
    <source>
        <dbReference type="EMBL" id="KXB54075.1"/>
    </source>
</evidence>
<dbReference type="PATRIC" id="fig|467210.3.peg.2384"/>
<evidence type="ECO:0000313" key="2">
    <source>
        <dbReference type="Proteomes" id="UP000070394"/>
    </source>
</evidence>
<dbReference type="Gene3D" id="3.55.50.10">
    <property type="entry name" value="Baseplate protein-like domains"/>
    <property type="match status" value="1"/>
</dbReference>
<gene>
    <name evidence="1" type="ORF">HMPREF1866_02411</name>
</gene>